<dbReference type="GO" id="GO:0062129">
    <property type="term" value="C:chitin-based extracellular matrix"/>
    <property type="evidence" value="ECO:0007669"/>
    <property type="project" value="TreeGrafter"/>
</dbReference>
<evidence type="ECO:0000256" key="3">
    <source>
        <dbReference type="SAM" id="MobiDB-lite"/>
    </source>
</evidence>
<accession>A0A482WIN5</accession>
<name>A0A482WIN5_LAOST</name>
<keyword evidence="6" id="KW-1185">Reference proteome</keyword>
<dbReference type="Proteomes" id="UP000291343">
    <property type="component" value="Unassembled WGS sequence"/>
</dbReference>
<feature type="signal peptide" evidence="4">
    <location>
        <begin position="1"/>
        <end position="17"/>
    </location>
</feature>
<dbReference type="PROSITE" id="PS00233">
    <property type="entry name" value="CHIT_BIND_RR_1"/>
    <property type="match status" value="1"/>
</dbReference>
<dbReference type="AlphaFoldDB" id="A0A482WIN5"/>
<sequence length="131" mass="13589">MISILLIGVVAIQAIQAAPQGGPAKQQVPIVAQDQDINFDGTYHYSFEGGDGTRASQDGVLKQTPDGAGETAQGSFSYVGDDGKTYGLSYVADENGYQPSGDHLPVAPPIPPAIAKALAYLATKPPSKDDQ</sequence>
<dbReference type="InterPro" id="IPR000618">
    <property type="entry name" value="Insect_cuticle"/>
</dbReference>
<dbReference type="InterPro" id="IPR050468">
    <property type="entry name" value="Cuticle_Struct_Prot"/>
</dbReference>
<dbReference type="EMBL" id="QKKF02034217">
    <property type="protein sequence ID" value="RZF33384.1"/>
    <property type="molecule type" value="Genomic_DNA"/>
</dbReference>
<evidence type="ECO:0000313" key="6">
    <source>
        <dbReference type="Proteomes" id="UP000291343"/>
    </source>
</evidence>
<dbReference type="OrthoDB" id="6620560at2759"/>
<evidence type="ECO:0000313" key="5">
    <source>
        <dbReference type="EMBL" id="RZF33384.1"/>
    </source>
</evidence>
<evidence type="ECO:0000256" key="4">
    <source>
        <dbReference type="SAM" id="SignalP"/>
    </source>
</evidence>
<dbReference type="Pfam" id="PF00379">
    <property type="entry name" value="Chitin_bind_4"/>
    <property type="match status" value="1"/>
</dbReference>
<organism evidence="5 6">
    <name type="scientific">Laodelphax striatellus</name>
    <name type="common">Small brown planthopper</name>
    <name type="synonym">Delphax striatella</name>
    <dbReference type="NCBI Taxonomy" id="195883"/>
    <lineage>
        <taxon>Eukaryota</taxon>
        <taxon>Metazoa</taxon>
        <taxon>Ecdysozoa</taxon>
        <taxon>Arthropoda</taxon>
        <taxon>Hexapoda</taxon>
        <taxon>Insecta</taxon>
        <taxon>Pterygota</taxon>
        <taxon>Neoptera</taxon>
        <taxon>Paraneoptera</taxon>
        <taxon>Hemiptera</taxon>
        <taxon>Auchenorrhyncha</taxon>
        <taxon>Fulgoroidea</taxon>
        <taxon>Delphacidae</taxon>
        <taxon>Criomorphinae</taxon>
        <taxon>Laodelphax</taxon>
    </lineage>
</organism>
<dbReference type="PROSITE" id="PS51155">
    <property type="entry name" value="CHIT_BIND_RR_2"/>
    <property type="match status" value="1"/>
</dbReference>
<dbReference type="PANTHER" id="PTHR10380">
    <property type="entry name" value="CUTICLE PROTEIN"/>
    <property type="match status" value="1"/>
</dbReference>
<evidence type="ECO:0000256" key="2">
    <source>
        <dbReference type="PROSITE-ProRule" id="PRU00497"/>
    </source>
</evidence>
<dbReference type="PANTHER" id="PTHR10380:SF229">
    <property type="entry name" value="CUTICULAR PROTEIN 49AF, ISOFORM A"/>
    <property type="match status" value="1"/>
</dbReference>
<comment type="caution">
    <text evidence="5">The sequence shown here is derived from an EMBL/GenBank/DDBJ whole genome shotgun (WGS) entry which is preliminary data.</text>
</comment>
<feature type="region of interest" description="Disordered" evidence="3">
    <location>
        <begin position="48"/>
        <end position="76"/>
    </location>
</feature>
<dbReference type="InterPro" id="IPR031311">
    <property type="entry name" value="CHIT_BIND_RR_consensus"/>
</dbReference>
<proteinExistence type="predicted"/>
<reference evidence="5 6" key="1">
    <citation type="journal article" date="2017" name="Gigascience">
        <title>Genome sequence of the small brown planthopper, Laodelphax striatellus.</title>
        <authorList>
            <person name="Zhu J."/>
            <person name="Jiang F."/>
            <person name="Wang X."/>
            <person name="Yang P."/>
            <person name="Bao Y."/>
            <person name="Zhao W."/>
            <person name="Wang W."/>
            <person name="Lu H."/>
            <person name="Wang Q."/>
            <person name="Cui N."/>
            <person name="Li J."/>
            <person name="Chen X."/>
            <person name="Luo L."/>
            <person name="Yu J."/>
            <person name="Kang L."/>
            <person name="Cui F."/>
        </authorList>
    </citation>
    <scope>NUCLEOTIDE SEQUENCE [LARGE SCALE GENOMIC DNA]</scope>
    <source>
        <strain evidence="5">Lst14</strain>
    </source>
</reference>
<keyword evidence="4" id="KW-0732">Signal</keyword>
<feature type="chain" id="PRO_5019822191" evidence="4">
    <location>
        <begin position="18"/>
        <end position="131"/>
    </location>
</feature>
<gene>
    <name evidence="5" type="ORF">LSTR_LSTR011918</name>
</gene>
<keyword evidence="1 2" id="KW-0193">Cuticle</keyword>
<dbReference type="GO" id="GO:0008010">
    <property type="term" value="F:structural constituent of chitin-based larval cuticle"/>
    <property type="evidence" value="ECO:0007669"/>
    <property type="project" value="TreeGrafter"/>
</dbReference>
<protein>
    <submittedName>
        <fullName evidence="5">Uncharacterized protein</fullName>
    </submittedName>
</protein>
<dbReference type="PRINTS" id="PR00947">
    <property type="entry name" value="CUTICLE"/>
</dbReference>
<dbReference type="InParanoid" id="A0A482WIN5"/>
<evidence type="ECO:0000256" key="1">
    <source>
        <dbReference type="ARBA" id="ARBA00022460"/>
    </source>
</evidence>